<dbReference type="AlphaFoldDB" id="A0A941IR87"/>
<dbReference type="PROSITE" id="PS51257">
    <property type="entry name" value="PROKAR_LIPOPROTEIN"/>
    <property type="match status" value="1"/>
</dbReference>
<comment type="caution">
    <text evidence="6">The sequence shown here is derived from an EMBL/GenBank/DDBJ whole genome shotgun (WGS) entry which is preliminary data.</text>
</comment>
<proteinExistence type="inferred from homology"/>
<dbReference type="RefSeq" id="WP_212531558.1">
    <property type="nucleotide sequence ID" value="NZ_JAGSOG010000180.1"/>
</dbReference>
<feature type="signal peptide" evidence="5">
    <location>
        <begin position="1"/>
        <end position="22"/>
    </location>
</feature>
<keyword evidence="7" id="KW-1185">Reference proteome</keyword>
<dbReference type="Proteomes" id="UP000675781">
    <property type="component" value="Unassembled WGS sequence"/>
</dbReference>
<evidence type="ECO:0000256" key="1">
    <source>
        <dbReference type="ARBA" id="ARBA00004196"/>
    </source>
</evidence>
<evidence type="ECO:0000313" key="6">
    <source>
        <dbReference type="EMBL" id="MBR7837089.1"/>
    </source>
</evidence>
<evidence type="ECO:0000256" key="4">
    <source>
        <dbReference type="ARBA" id="ARBA00022729"/>
    </source>
</evidence>
<accession>A0A941IR87</accession>
<comment type="subcellular location">
    <subcellularLocation>
        <location evidence="1">Cell envelope</location>
    </subcellularLocation>
</comment>
<comment type="similarity">
    <text evidence="2">Belongs to the bacterial solute-binding protein 1 family.</text>
</comment>
<dbReference type="PANTHER" id="PTHR43649">
    <property type="entry name" value="ARABINOSE-BINDING PROTEIN-RELATED"/>
    <property type="match status" value="1"/>
</dbReference>
<dbReference type="EMBL" id="JAGSOG010000180">
    <property type="protein sequence ID" value="MBR7837089.1"/>
    <property type="molecule type" value="Genomic_DNA"/>
</dbReference>
<feature type="chain" id="PRO_5038453142" evidence="5">
    <location>
        <begin position="23"/>
        <end position="450"/>
    </location>
</feature>
<dbReference type="InterPro" id="IPR050490">
    <property type="entry name" value="Bact_solute-bd_prot1"/>
</dbReference>
<dbReference type="Gene3D" id="3.40.190.10">
    <property type="entry name" value="Periplasmic binding protein-like II"/>
    <property type="match status" value="1"/>
</dbReference>
<evidence type="ECO:0000313" key="7">
    <source>
        <dbReference type="Proteomes" id="UP000675781"/>
    </source>
</evidence>
<dbReference type="PANTHER" id="PTHR43649:SF31">
    <property type="entry name" value="SN-GLYCEROL-3-PHOSPHATE-BINDING PERIPLASMIC PROTEIN UGPB"/>
    <property type="match status" value="1"/>
</dbReference>
<evidence type="ECO:0000256" key="2">
    <source>
        <dbReference type="ARBA" id="ARBA00008520"/>
    </source>
</evidence>
<dbReference type="SUPFAM" id="SSF53850">
    <property type="entry name" value="Periplasmic binding protein-like II"/>
    <property type="match status" value="1"/>
</dbReference>
<name>A0A941IR87_9ACTN</name>
<gene>
    <name evidence="6" type="ORF">KDL01_27680</name>
</gene>
<organism evidence="6 7">
    <name type="scientific">Actinospica durhamensis</name>
    <dbReference type="NCBI Taxonomy" id="1508375"/>
    <lineage>
        <taxon>Bacteria</taxon>
        <taxon>Bacillati</taxon>
        <taxon>Actinomycetota</taxon>
        <taxon>Actinomycetes</taxon>
        <taxon>Catenulisporales</taxon>
        <taxon>Actinospicaceae</taxon>
        <taxon>Actinospica</taxon>
    </lineage>
</organism>
<evidence type="ECO:0000256" key="3">
    <source>
        <dbReference type="ARBA" id="ARBA00022448"/>
    </source>
</evidence>
<reference evidence="6" key="1">
    <citation type="submission" date="2021-04" db="EMBL/GenBank/DDBJ databases">
        <title>Genome based classification of Actinospica acidithermotolerans sp. nov., an actinobacterium isolated from an Indonesian hot spring.</title>
        <authorList>
            <person name="Kusuma A.B."/>
            <person name="Putra K.E."/>
            <person name="Nafisah S."/>
            <person name="Loh J."/>
            <person name="Nouioui I."/>
            <person name="Goodfellow M."/>
        </authorList>
    </citation>
    <scope>NUCLEOTIDE SEQUENCE</scope>
    <source>
        <strain evidence="6">CSCA 57</strain>
    </source>
</reference>
<dbReference type="GO" id="GO:0030313">
    <property type="term" value="C:cell envelope"/>
    <property type="evidence" value="ECO:0007669"/>
    <property type="project" value="UniProtKB-SubCell"/>
</dbReference>
<dbReference type="InterPro" id="IPR006059">
    <property type="entry name" value="SBP"/>
</dbReference>
<keyword evidence="3" id="KW-0813">Transport</keyword>
<dbReference type="CDD" id="cd13585">
    <property type="entry name" value="PBP2_TMBP_like"/>
    <property type="match status" value="1"/>
</dbReference>
<sequence>MRSNRARVALALMAVTIPLATAGCSSSSGSSSGAVTITYALWDQTQQAGYQQCANDFEAKNPNIKIKITQAAWNNYWQNLTTEMTAGDAPDVFTDHVAYYPQLVADHQLLDLSSYVSSANIDLSQYQPGLADLWVDQGKRYGLPKDWDTEGLVYNSAMLKAAGVDPSTLDSLTWNPTDGGTFEKLIAELTVDDNGNNGLSPKFDKNHVKVYGFVPTYDDGAQGQNGWGDLAASNGFTFLPSNFSTSYDYNSTALSQTIDWFASLAKKGYAPPYSKSSSLGVQTVLDSGQGAITITGSFDVASYTGATAKQKYDFAELPIGPDGRKTFINDLSDAIWAGTKNPQQAWQWVQYLASPACQDVIASKGVVFPAITEASDKAEKARIAEGQDITPFVKEAEASGGTLTYPISQHEDQINTEVQSQLDSVWLGQSSAAAALSTAQTAVSGYMSQP</sequence>
<dbReference type="Pfam" id="PF01547">
    <property type="entry name" value="SBP_bac_1"/>
    <property type="match status" value="1"/>
</dbReference>
<evidence type="ECO:0000256" key="5">
    <source>
        <dbReference type="SAM" id="SignalP"/>
    </source>
</evidence>
<protein>
    <submittedName>
        <fullName evidence="6">Sugar ABC transporter substrate-binding protein</fullName>
    </submittedName>
</protein>
<keyword evidence="4 5" id="KW-0732">Signal</keyword>